<dbReference type="HOGENOM" id="CLU_1156535_0_0_1"/>
<dbReference type="SUPFAM" id="SSF81383">
    <property type="entry name" value="F-box domain"/>
    <property type="match status" value="1"/>
</dbReference>
<proteinExistence type="predicted"/>
<dbReference type="InterPro" id="IPR036047">
    <property type="entry name" value="F-box-like_dom_sf"/>
</dbReference>
<gene>
    <name evidence="2" type="ORF">JAAARDRAFT_277112</name>
</gene>
<protein>
    <recommendedName>
        <fullName evidence="1">F-box domain-containing protein</fullName>
    </recommendedName>
</protein>
<dbReference type="AlphaFoldDB" id="A0A067PSM2"/>
<evidence type="ECO:0000313" key="2">
    <source>
        <dbReference type="EMBL" id="KDQ57818.1"/>
    </source>
</evidence>
<organism evidence="2 3">
    <name type="scientific">Jaapia argillacea MUCL 33604</name>
    <dbReference type="NCBI Taxonomy" id="933084"/>
    <lineage>
        <taxon>Eukaryota</taxon>
        <taxon>Fungi</taxon>
        <taxon>Dikarya</taxon>
        <taxon>Basidiomycota</taxon>
        <taxon>Agaricomycotina</taxon>
        <taxon>Agaricomycetes</taxon>
        <taxon>Agaricomycetidae</taxon>
        <taxon>Jaapiales</taxon>
        <taxon>Jaapiaceae</taxon>
        <taxon>Jaapia</taxon>
    </lineage>
</organism>
<dbReference type="Pfam" id="PF00646">
    <property type="entry name" value="F-box"/>
    <property type="match status" value="1"/>
</dbReference>
<reference evidence="3" key="1">
    <citation type="journal article" date="2014" name="Proc. Natl. Acad. Sci. U.S.A.">
        <title>Extensive sampling of basidiomycete genomes demonstrates inadequacy of the white-rot/brown-rot paradigm for wood decay fungi.</title>
        <authorList>
            <person name="Riley R."/>
            <person name="Salamov A.A."/>
            <person name="Brown D.W."/>
            <person name="Nagy L.G."/>
            <person name="Floudas D."/>
            <person name="Held B.W."/>
            <person name="Levasseur A."/>
            <person name="Lombard V."/>
            <person name="Morin E."/>
            <person name="Otillar R."/>
            <person name="Lindquist E.A."/>
            <person name="Sun H."/>
            <person name="LaButti K.M."/>
            <person name="Schmutz J."/>
            <person name="Jabbour D."/>
            <person name="Luo H."/>
            <person name="Baker S.E."/>
            <person name="Pisabarro A.G."/>
            <person name="Walton J.D."/>
            <person name="Blanchette R.A."/>
            <person name="Henrissat B."/>
            <person name="Martin F."/>
            <person name="Cullen D."/>
            <person name="Hibbett D.S."/>
            <person name="Grigoriev I.V."/>
        </authorList>
    </citation>
    <scope>NUCLEOTIDE SEQUENCE [LARGE SCALE GENOMIC DNA]</scope>
    <source>
        <strain evidence="3">MUCL 33604</strain>
    </source>
</reference>
<evidence type="ECO:0000259" key="1">
    <source>
        <dbReference type="SMART" id="SM00256"/>
    </source>
</evidence>
<dbReference type="Proteomes" id="UP000027265">
    <property type="component" value="Unassembled WGS sequence"/>
</dbReference>
<name>A0A067PSM2_9AGAM</name>
<keyword evidence="3" id="KW-1185">Reference proteome</keyword>
<dbReference type="EMBL" id="KL197719">
    <property type="protein sequence ID" value="KDQ57818.1"/>
    <property type="molecule type" value="Genomic_DNA"/>
</dbReference>
<dbReference type="InterPro" id="IPR001810">
    <property type="entry name" value="F-box_dom"/>
</dbReference>
<dbReference type="InParanoid" id="A0A067PSM2"/>
<sequence length="240" mass="26702">MSTAELVPPELWGLIFRHLPLVDRQHLSLTCSIFRNIVQPAFFNHLSLSIISVTVSPRGEPPRTEIRVRRSSPERIRFYSSEWVSSIVKTCELSHTILGRYDVAKAVKDGTGVLEPGGSEVMNELFELLPNFPNLSTLSLTSLTLDLLKSRRIHQITSLRNLLLGECRILEPTTGLSPLVLDQLVVSCNQQDLSLHTTGTIQATFSHLLLTLLDFAPSTISPQEVTILSLSVLHSPPLQH</sequence>
<feature type="domain" description="F-box" evidence="1">
    <location>
        <begin position="7"/>
        <end position="46"/>
    </location>
</feature>
<accession>A0A067PSM2</accession>
<evidence type="ECO:0000313" key="3">
    <source>
        <dbReference type="Proteomes" id="UP000027265"/>
    </source>
</evidence>
<dbReference type="CDD" id="cd09917">
    <property type="entry name" value="F-box_SF"/>
    <property type="match status" value="1"/>
</dbReference>
<dbReference type="SMART" id="SM00256">
    <property type="entry name" value="FBOX"/>
    <property type="match status" value="1"/>
</dbReference>